<dbReference type="SUPFAM" id="SSF53218">
    <property type="entry name" value="Molybdenum cofactor biosynthesis proteins"/>
    <property type="match status" value="1"/>
</dbReference>
<dbReference type="InterPro" id="IPR001453">
    <property type="entry name" value="MoaB/Mog_dom"/>
</dbReference>
<sequence length="402" mass="43106">MAWTPYKETVARLEKSFTCKARVEVVGLMEARGRILARDSIAQENQPAFPTSEMDGYAIRYVDQEKGALTLTHRVPAGTEISLHVGECECIKTFTGSLLSEGADTIIPIENVEVEGDKVRIVTAVKEGFAVRPVGEGYRAGDVMVTKGTRIGFAEIGVLAGLGCVQVPVVVRPRVAVLATGSEIVDLGEALPTPAHIRSSNHVTIAAMAQHAGAEAVLLGIAGDDKALIKQRIVEGLACADIVVTTGGVSVGDYDFVKDIIGDLAVETIIEGADIKPGRHIRVVKVGEKYIVALPGFPYSSAVVFGLYGLRLVDAMLGRDYARRFCTATLEEEYAKRSKFTEFTACDVREKEGKLFATLEGKKLGSSAILNNLLGGATVLCIPKETTLLKKGENVEVLRLEM</sequence>
<dbReference type="Gene3D" id="3.90.105.10">
    <property type="entry name" value="Molybdopterin biosynthesis moea protein, domain 2"/>
    <property type="match status" value="1"/>
</dbReference>
<dbReference type="SMART" id="SM00852">
    <property type="entry name" value="MoCF_biosynth"/>
    <property type="match status" value="1"/>
</dbReference>
<comment type="similarity">
    <text evidence="2 4">Belongs to the MoeA family.</text>
</comment>
<dbReference type="PANTHER" id="PTHR10192">
    <property type="entry name" value="MOLYBDOPTERIN BIOSYNTHESIS PROTEIN"/>
    <property type="match status" value="1"/>
</dbReference>
<dbReference type="Gene3D" id="3.40.980.10">
    <property type="entry name" value="MoaB/Mog-like domain"/>
    <property type="match status" value="1"/>
</dbReference>
<dbReference type="InterPro" id="IPR036135">
    <property type="entry name" value="MoeA_linker/N_sf"/>
</dbReference>
<comment type="pathway">
    <text evidence="4">Cofactor biosynthesis; molybdopterin biosynthesis.</text>
</comment>
<gene>
    <name evidence="6" type="ORF">JWV37_11455</name>
</gene>
<dbReference type="Pfam" id="PF03453">
    <property type="entry name" value="MoeA_N"/>
    <property type="match status" value="1"/>
</dbReference>
<evidence type="ECO:0000313" key="6">
    <source>
        <dbReference type="EMBL" id="MBN2965399.1"/>
    </source>
</evidence>
<keyword evidence="4" id="KW-0500">Molybdenum</keyword>
<dbReference type="InterPro" id="IPR036425">
    <property type="entry name" value="MoaB/Mog-like_dom_sf"/>
</dbReference>
<dbReference type="Gene3D" id="2.170.190.11">
    <property type="entry name" value="Molybdopterin biosynthesis moea protein, domain 3"/>
    <property type="match status" value="1"/>
</dbReference>
<protein>
    <recommendedName>
        <fullName evidence="4">Molybdopterin molybdenumtransferase</fullName>
        <ecNumber evidence="4">2.10.1.1</ecNumber>
    </recommendedName>
</protein>
<dbReference type="PANTHER" id="PTHR10192:SF5">
    <property type="entry name" value="GEPHYRIN"/>
    <property type="match status" value="1"/>
</dbReference>
<keyword evidence="4" id="KW-0808">Transferase</keyword>
<dbReference type="Proteomes" id="UP000703590">
    <property type="component" value="Unassembled WGS sequence"/>
</dbReference>
<dbReference type="Gene3D" id="2.40.340.10">
    <property type="entry name" value="MoeA, C-terminal, domain IV"/>
    <property type="match status" value="1"/>
</dbReference>
<dbReference type="InterPro" id="IPR005110">
    <property type="entry name" value="MoeA_linker/N"/>
</dbReference>
<evidence type="ECO:0000256" key="1">
    <source>
        <dbReference type="ARBA" id="ARBA00002901"/>
    </source>
</evidence>
<comment type="caution">
    <text evidence="6">The sequence shown here is derived from an EMBL/GenBank/DDBJ whole genome shotgun (WGS) entry which is preliminary data.</text>
</comment>
<evidence type="ECO:0000259" key="5">
    <source>
        <dbReference type="SMART" id="SM00852"/>
    </source>
</evidence>
<evidence type="ECO:0000256" key="2">
    <source>
        <dbReference type="ARBA" id="ARBA00010763"/>
    </source>
</evidence>
<keyword evidence="4" id="KW-0479">Metal-binding</keyword>
<keyword evidence="7" id="KW-1185">Reference proteome</keyword>
<reference evidence="6" key="1">
    <citation type="submission" date="2021-02" db="EMBL/GenBank/DDBJ databases">
        <title>Sulfurospirillum tamanensis sp. nov.</title>
        <authorList>
            <person name="Frolova A."/>
            <person name="Merkel A."/>
            <person name="Slobodkin A."/>
        </authorList>
    </citation>
    <scope>NUCLEOTIDE SEQUENCE</scope>
    <source>
        <strain evidence="6">T05b</strain>
    </source>
</reference>
<proteinExistence type="inferred from homology"/>
<dbReference type="Pfam" id="PF00994">
    <property type="entry name" value="MoCF_biosynth"/>
    <property type="match status" value="1"/>
</dbReference>
<organism evidence="6 7">
    <name type="scientific">Sulfurospirillum tamanense</name>
    <dbReference type="NCBI Taxonomy" id="2813362"/>
    <lineage>
        <taxon>Bacteria</taxon>
        <taxon>Pseudomonadati</taxon>
        <taxon>Campylobacterota</taxon>
        <taxon>Epsilonproteobacteria</taxon>
        <taxon>Campylobacterales</taxon>
        <taxon>Sulfurospirillaceae</taxon>
        <taxon>Sulfurospirillum</taxon>
    </lineage>
</organism>
<dbReference type="SUPFAM" id="SSF63882">
    <property type="entry name" value="MoeA N-terminal region -like"/>
    <property type="match status" value="1"/>
</dbReference>
<name>A0ABS2WUR7_9BACT</name>
<evidence type="ECO:0000256" key="4">
    <source>
        <dbReference type="RuleBase" id="RU365090"/>
    </source>
</evidence>
<dbReference type="RefSeq" id="WP_205459960.1">
    <property type="nucleotide sequence ID" value="NZ_JAFHKK010000036.1"/>
</dbReference>
<keyword evidence="4" id="KW-0501">Molybdenum cofactor biosynthesis</keyword>
<accession>A0ABS2WUR7</accession>
<dbReference type="CDD" id="cd00887">
    <property type="entry name" value="MoeA"/>
    <property type="match status" value="1"/>
</dbReference>
<evidence type="ECO:0000256" key="3">
    <source>
        <dbReference type="ARBA" id="ARBA00047317"/>
    </source>
</evidence>
<dbReference type="SUPFAM" id="SSF63867">
    <property type="entry name" value="MoeA C-terminal domain-like"/>
    <property type="match status" value="1"/>
</dbReference>
<comment type="catalytic activity">
    <reaction evidence="3">
        <text>adenylyl-molybdopterin + molybdate = Mo-molybdopterin + AMP + H(+)</text>
        <dbReference type="Rhea" id="RHEA:35047"/>
        <dbReference type="ChEBI" id="CHEBI:15378"/>
        <dbReference type="ChEBI" id="CHEBI:36264"/>
        <dbReference type="ChEBI" id="CHEBI:62727"/>
        <dbReference type="ChEBI" id="CHEBI:71302"/>
        <dbReference type="ChEBI" id="CHEBI:456215"/>
        <dbReference type="EC" id="2.10.1.1"/>
    </reaction>
</comment>
<reference evidence="6" key="2">
    <citation type="submission" date="2021-02" db="EMBL/GenBank/DDBJ databases">
        <authorList>
            <person name="Merkel A.Y."/>
        </authorList>
    </citation>
    <scope>NUCLEOTIDE SEQUENCE</scope>
    <source>
        <strain evidence="6">T05b</strain>
    </source>
</reference>
<dbReference type="InterPro" id="IPR036688">
    <property type="entry name" value="MoeA_C_domain_IV_sf"/>
</dbReference>
<feature type="domain" description="MoaB/Mog" evidence="5">
    <location>
        <begin position="176"/>
        <end position="315"/>
    </location>
</feature>
<dbReference type="EMBL" id="JAFHKK010000036">
    <property type="protein sequence ID" value="MBN2965399.1"/>
    <property type="molecule type" value="Genomic_DNA"/>
</dbReference>
<dbReference type="InterPro" id="IPR038987">
    <property type="entry name" value="MoeA-like"/>
</dbReference>
<evidence type="ECO:0000313" key="7">
    <source>
        <dbReference type="Proteomes" id="UP000703590"/>
    </source>
</evidence>
<dbReference type="EC" id="2.10.1.1" evidence="4"/>
<comment type="cofactor">
    <cofactor evidence="4">
        <name>Mg(2+)</name>
        <dbReference type="ChEBI" id="CHEBI:18420"/>
    </cofactor>
</comment>
<comment type="function">
    <text evidence="1 4">Catalyzes the insertion of molybdate into adenylated molybdopterin with the concomitant release of AMP.</text>
</comment>
<keyword evidence="4" id="KW-0460">Magnesium</keyword>